<proteinExistence type="predicted"/>
<gene>
    <name evidence="2" type="ORF">BRENAR_LOCUS1078</name>
</gene>
<name>A0A448YHN5_BRENA</name>
<feature type="compositionally biased region" description="Basic and acidic residues" evidence="1">
    <location>
        <begin position="191"/>
        <end position="207"/>
    </location>
</feature>
<dbReference type="Proteomes" id="UP000290900">
    <property type="component" value="Unassembled WGS sequence"/>
</dbReference>
<organism evidence="2 3">
    <name type="scientific">Brettanomyces naardenensis</name>
    <name type="common">Yeast</name>
    <dbReference type="NCBI Taxonomy" id="13370"/>
    <lineage>
        <taxon>Eukaryota</taxon>
        <taxon>Fungi</taxon>
        <taxon>Dikarya</taxon>
        <taxon>Ascomycota</taxon>
        <taxon>Saccharomycotina</taxon>
        <taxon>Pichiomycetes</taxon>
        <taxon>Pichiales</taxon>
        <taxon>Pichiaceae</taxon>
        <taxon>Brettanomyces</taxon>
    </lineage>
</organism>
<feature type="region of interest" description="Disordered" evidence="1">
    <location>
        <begin position="32"/>
        <end position="86"/>
    </location>
</feature>
<accession>A0A448YHN5</accession>
<dbReference type="InParanoid" id="A0A448YHN5"/>
<protein>
    <submittedName>
        <fullName evidence="2">DEKNAAC101129</fullName>
    </submittedName>
</protein>
<sequence length="207" mass="23363">MTDTNKDIFGSIDKMETPDLLVLLEEVVRSLKEREEQEPHDEDDVVSLEDISDTSDDSDSDEKPSAFPFEGLGRHMPPPPPPPASNFEMPNVSFWFTRPPTGYPPANVYPPPPFPPPRGFGFRGGFHGGRGGFCRRGGRGGYGRWGYGRCGERHHRGEFAGFPPRGYGDYFDYGGRYGHHHGHHHGRGCRRGREQKNQEKHTEKSQE</sequence>
<keyword evidence="3" id="KW-1185">Reference proteome</keyword>
<reference evidence="2 3" key="1">
    <citation type="submission" date="2018-12" db="EMBL/GenBank/DDBJ databases">
        <authorList>
            <person name="Tiukova I."/>
            <person name="Dainat J."/>
        </authorList>
    </citation>
    <scope>NUCLEOTIDE SEQUENCE [LARGE SCALE GENOMIC DNA]</scope>
</reference>
<evidence type="ECO:0000313" key="2">
    <source>
        <dbReference type="EMBL" id="VEU20343.1"/>
    </source>
</evidence>
<dbReference type="EMBL" id="CAACVR010000003">
    <property type="protein sequence ID" value="VEU20343.1"/>
    <property type="molecule type" value="Genomic_DNA"/>
</dbReference>
<feature type="compositionally biased region" description="Basic residues" evidence="1">
    <location>
        <begin position="181"/>
        <end position="190"/>
    </location>
</feature>
<dbReference type="AlphaFoldDB" id="A0A448YHN5"/>
<feature type="region of interest" description="Disordered" evidence="1">
    <location>
        <begin position="181"/>
        <end position="207"/>
    </location>
</feature>
<feature type="compositionally biased region" description="Acidic residues" evidence="1">
    <location>
        <begin position="38"/>
        <end position="60"/>
    </location>
</feature>
<evidence type="ECO:0000256" key="1">
    <source>
        <dbReference type="SAM" id="MobiDB-lite"/>
    </source>
</evidence>
<evidence type="ECO:0000313" key="3">
    <source>
        <dbReference type="Proteomes" id="UP000290900"/>
    </source>
</evidence>